<evidence type="ECO:0000256" key="6">
    <source>
        <dbReference type="ARBA" id="ARBA00022723"/>
    </source>
</evidence>
<evidence type="ECO:0000256" key="2">
    <source>
        <dbReference type="ARBA" id="ARBA00007368"/>
    </source>
</evidence>
<dbReference type="Gene3D" id="1.10.1130.10">
    <property type="entry name" value="Flavocytochrome C3, Chain A"/>
    <property type="match status" value="1"/>
</dbReference>
<evidence type="ECO:0000256" key="9">
    <source>
        <dbReference type="ARBA" id="ARBA00022982"/>
    </source>
</evidence>
<sequence>MKARIQNQLSAMLAALVITLVGCSEPAANTNSSAAPANIHSLRGKTPVTEQAPAPALASYPGKGTMIARTYQHQPPLIPHKPDYPITMKRNMCQNCHGLDAKIDAPSTHYSHFADDSELKGGFYFCNSCHVAQAENVESSSIVGNQFHAPGYPQ</sequence>
<evidence type="ECO:0000256" key="4">
    <source>
        <dbReference type="ARBA" id="ARBA00022448"/>
    </source>
</evidence>
<evidence type="ECO:0000256" key="12">
    <source>
        <dbReference type="SAM" id="SignalP"/>
    </source>
</evidence>
<keyword evidence="5" id="KW-0349">Heme</keyword>
<comment type="subcellular location">
    <subcellularLocation>
        <location evidence="1">Periplasm</location>
    </subcellularLocation>
</comment>
<evidence type="ECO:0000313" key="14">
    <source>
        <dbReference type="Proteomes" id="UP001499988"/>
    </source>
</evidence>
<dbReference type="SUPFAM" id="SSF48695">
    <property type="entry name" value="Multiheme cytochromes"/>
    <property type="match status" value="1"/>
</dbReference>
<evidence type="ECO:0000256" key="10">
    <source>
        <dbReference type="ARBA" id="ARBA00023004"/>
    </source>
</evidence>
<dbReference type="PROSITE" id="PS51257">
    <property type="entry name" value="PROKAR_LIPOPROTEIN"/>
    <property type="match status" value="1"/>
</dbReference>
<keyword evidence="14" id="KW-1185">Reference proteome</keyword>
<dbReference type="Pfam" id="PF03892">
    <property type="entry name" value="NapB"/>
    <property type="match status" value="1"/>
</dbReference>
<feature type="chain" id="PRO_5046100201" description="Periplasmic nitrate reductase, electron transfer subunit" evidence="12">
    <location>
        <begin position="28"/>
        <end position="154"/>
    </location>
</feature>
<comment type="similarity">
    <text evidence="2">Belongs to the NapB family.</text>
</comment>
<dbReference type="InterPro" id="IPR036280">
    <property type="entry name" value="Multihaem_cyt_sf"/>
</dbReference>
<evidence type="ECO:0000313" key="13">
    <source>
        <dbReference type="EMBL" id="GAA4903602.1"/>
    </source>
</evidence>
<dbReference type="PANTHER" id="PTHR38604">
    <property type="entry name" value="PERIPLASMIC NITRATE REDUCTASE, ELECTRON TRANSFER SUBUNIT"/>
    <property type="match status" value="1"/>
</dbReference>
<evidence type="ECO:0000256" key="8">
    <source>
        <dbReference type="ARBA" id="ARBA00022764"/>
    </source>
</evidence>
<gene>
    <name evidence="13" type="primary">napB_3</name>
    <name evidence="13" type="ORF">GCM10023333_42340</name>
</gene>
<proteinExistence type="inferred from homology"/>
<evidence type="ECO:0000256" key="7">
    <source>
        <dbReference type="ARBA" id="ARBA00022729"/>
    </source>
</evidence>
<reference evidence="14" key="1">
    <citation type="journal article" date="2019" name="Int. J. Syst. Evol. Microbiol.">
        <title>The Global Catalogue of Microorganisms (GCM) 10K type strain sequencing project: providing services to taxonomists for standard genome sequencing and annotation.</title>
        <authorList>
            <consortium name="The Broad Institute Genomics Platform"/>
            <consortium name="The Broad Institute Genome Sequencing Center for Infectious Disease"/>
            <person name="Wu L."/>
            <person name="Ma J."/>
        </authorList>
    </citation>
    <scope>NUCLEOTIDE SEQUENCE [LARGE SCALE GENOMIC DNA]</scope>
    <source>
        <strain evidence="14">JCM 18401</strain>
    </source>
</reference>
<accession>A0ABP9FSB5</accession>
<evidence type="ECO:0000256" key="5">
    <source>
        <dbReference type="ARBA" id="ARBA00022617"/>
    </source>
</evidence>
<dbReference type="EMBL" id="BAABJZ010000107">
    <property type="protein sequence ID" value="GAA4903602.1"/>
    <property type="molecule type" value="Genomic_DNA"/>
</dbReference>
<name>A0ABP9FSB5_9GAMM</name>
<keyword evidence="7 12" id="KW-0732">Signal</keyword>
<feature type="signal peptide" evidence="12">
    <location>
        <begin position="1"/>
        <end position="27"/>
    </location>
</feature>
<dbReference type="InterPro" id="IPR005591">
    <property type="entry name" value="NapB"/>
</dbReference>
<evidence type="ECO:0000256" key="11">
    <source>
        <dbReference type="ARBA" id="ARBA00031832"/>
    </source>
</evidence>
<evidence type="ECO:0000256" key="1">
    <source>
        <dbReference type="ARBA" id="ARBA00004418"/>
    </source>
</evidence>
<protein>
    <recommendedName>
        <fullName evidence="3">Periplasmic nitrate reductase, electron transfer subunit</fullName>
    </recommendedName>
    <alternativeName>
        <fullName evidence="11">Diheme cytochrome c NapB</fullName>
    </alternativeName>
</protein>
<dbReference type="Proteomes" id="UP001499988">
    <property type="component" value="Unassembled WGS sequence"/>
</dbReference>
<keyword evidence="9" id="KW-0249">Electron transport</keyword>
<organism evidence="13 14">
    <name type="scientific">Ferrimonas pelagia</name>
    <dbReference type="NCBI Taxonomy" id="1177826"/>
    <lineage>
        <taxon>Bacteria</taxon>
        <taxon>Pseudomonadati</taxon>
        <taxon>Pseudomonadota</taxon>
        <taxon>Gammaproteobacteria</taxon>
        <taxon>Alteromonadales</taxon>
        <taxon>Ferrimonadaceae</taxon>
        <taxon>Ferrimonas</taxon>
    </lineage>
</organism>
<evidence type="ECO:0000256" key="3">
    <source>
        <dbReference type="ARBA" id="ARBA00013773"/>
    </source>
</evidence>
<keyword evidence="6" id="KW-0479">Metal-binding</keyword>
<keyword evidence="10" id="KW-0408">Iron</keyword>
<keyword evidence="8" id="KW-0574">Periplasm</keyword>
<keyword evidence="4" id="KW-0813">Transport</keyword>
<dbReference type="PANTHER" id="PTHR38604:SF1">
    <property type="entry name" value="PERIPLASMIC NITRATE REDUCTASE, ELECTRON TRANSFER SUBUNIT"/>
    <property type="match status" value="1"/>
</dbReference>
<comment type="caution">
    <text evidence="13">The sequence shown here is derived from an EMBL/GenBank/DDBJ whole genome shotgun (WGS) entry which is preliminary data.</text>
</comment>
<dbReference type="RefSeq" id="WP_345337522.1">
    <property type="nucleotide sequence ID" value="NZ_BAABJZ010000107.1"/>
</dbReference>